<evidence type="ECO:0000313" key="10">
    <source>
        <dbReference type="EMBL" id="KLK90326.1"/>
    </source>
</evidence>
<dbReference type="PANTHER" id="PTHR33281">
    <property type="entry name" value="UPF0187 PROTEIN YNEE"/>
    <property type="match status" value="1"/>
</dbReference>
<keyword evidence="6" id="KW-0406">Ion transport</keyword>
<dbReference type="PATRIC" id="fig|1225564.3.peg.6893"/>
<comment type="subcellular location">
    <subcellularLocation>
        <location evidence="1">Cell membrane</location>
        <topology evidence="1">Multi-pass membrane protein</topology>
    </subcellularLocation>
</comment>
<keyword evidence="2" id="KW-0813">Transport</keyword>
<evidence type="ECO:0000256" key="4">
    <source>
        <dbReference type="ARBA" id="ARBA00022692"/>
    </source>
</evidence>
<proteinExistence type="inferred from homology"/>
<feature type="transmembrane region" description="Helical" evidence="9">
    <location>
        <begin position="233"/>
        <end position="254"/>
    </location>
</feature>
<dbReference type="GO" id="GO:0005254">
    <property type="term" value="F:chloride channel activity"/>
    <property type="evidence" value="ECO:0007669"/>
    <property type="project" value="InterPro"/>
</dbReference>
<dbReference type="RefSeq" id="WP_047192019.1">
    <property type="nucleotide sequence ID" value="NZ_LCYG01000088.1"/>
</dbReference>
<evidence type="ECO:0000256" key="7">
    <source>
        <dbReference type="ARBA" id="ARBA00023136"/>
    </source>
</evidence>
<dbReference type="PANTHER" id="PTHR33281:SF19">
    <property type="entry name" value="VOLTAGE-DEPENDENT ANION CHANNEL-FORMING PROTEIN YNEE"/>
    <property type="match status" value="1"/>
</dbReference>
<evidence type="ECO:0008006" key="12">
    <source>
        <dbReference type="Google" id="ProtNLM"/>
    </source>
</evidence>
<keyword evidence="3" id="KW-1003">Cell membrane</keyword>
<evidence type="ECO:0000256" key="2">
    <source>
        <dbReference type="ARBA" id="ARBA00022448"/>
    </source>
</evidence>
<keyword evidence="11" id="KW-1185">Reference proteome</keyword>
<evidence type="ECO:0000256" key="3">
    <source>
        <dbReference type="ARBA" id="ARBA00022475"/>
    </source>
</evidence>
<comment type="caution">
    <text evidence="10">The sequence shown here is derived from an EMBL/GenBank/DDBJ whole genome shotgun (WGS) entry which is preliminary data.</text>
</comment>
<feature type="transmembrane region" description="Helical" evidence="9">
    <location>
        <begin position="12"/>
        <end position="33"/>
    </location>
</feature>
<dbReference type="EMBL" id="LCYG01000088">
    <property type="protein sequence ID" value="KLK90326.1"/>
    <property type="molecule type" value="Genomic_DNA"/>
</dbReference>
<accession>A0A0H1R6C0</accession>
<evidence type="ECO:0000256" key="1">
    <source>
        <dbReference type="ARBA" id="ARBA00004651"/>
    </source>
</evidence>
<dbReference type="STRING" id="1225564.AA309_26505"/>
<comment type="similarity">
    <text evidence="8">Belongs to the anion channel-forming bestrophin (TC 1.A.46) family.</text>
</comment>
<keyword evidence="5 9" id="KW-1133">Transmembrane helix</keyword>
<protein>
    <recommendedName>
        <fullName evidence="12">Multidrug transporter</fullName>
    </recommendedName>
</protein>
<evidence type="ECO:0000256" key="5">
    <source>
        <dbReference type="ARBA" id="ARBA00022989"/>
    </source>
</evidence>
<dbReference type="Proteomes" id="UP000035489">
    <property type="component" value="Unassembled WGS sequence"/>
</dbReference>
<organism evidence="10 11">
    <name type="scientific">Microvirga vignae</name>
    <dbReference type="NCBI Taxonomy" id="1225564"/>
    <lineage>
        <taxon>Bacteria</taxon>
        <taxon>Pseudomonadati</taxon>
        <taxon>Pseudomonadota</taxon>
        <taxon>Alphaproteobacteria</taxon>
        <taxon>Hyphomicrobiales</taxon>
        <taxon>Methylobacteriaceae</taxon>
        <taxon>Microvirga</taxon>
    </lineage>
</organism>
<keyword evidence="7 9" id="KW-0472">Membrane</keyword>
<dbReference type="InterPro" id="IPR044669">
    <property type="entry name" value="YneE/VCCN1/2-like"/>
</dbReference>
<feature type="transmembrane region" description="Helical" evidence="9">
    <location>
        <begin position="39"/>
        <end position="62"/>
    </location>
</feature>
<sequence>MYIGRQYKITDFLAWTRWETGWIISWSLLVTIILQVTNWHFLTVPSSILTLVGSALAITLAFKNQQCYARFNEGLTLAGQVSATSMVLANRLMSMVGRPDAATPSPGLKEIFYRHFAWLTALRFYLREGRSWENTFDPGNVSFLARTPSPESHSALGEELKNYLSDAEVQKVMTHQGDKESLILHWQYEAIRDLHAKNLVNEYPFTLLAAALDDLVRLQGALKRVKNYPYSRNYYSIAVILVKIFVLFVPFGLYPDARELGATAGIGDWTAWLNLPFSVVVGWIFISMEKVGENSSNPFEGNSNDVPISSITRRIEMEMRIMIDGKSDLKPIEAKDRILF</sequence>
<dbReference type="OrthoDB" id="445589at2"/>
<reference evidence="10 11" key="1">
    <citation type="submission" date="2015-05" db="EMBL/GenBank/DDBJ databases">
        <title>Draft genome sequence of Microvirga vignae strain BR3299, a novel nitrogen fixing bacteria isolated from Brazil semi-aired region.</title>
        <authorList>
            <person name="Zilli J.E."/>
            <person name="Passos S.R."/>
            <person name="Leite J."/>
            <person name="Baldani J.I."/>
            <person name="Xavier G.R."/>
            <person name="Rumjaneck N.G."/>
            <person name="Simoes-Araujo J.L."/>
        </authorList>
    </citation>
    <scope>NUCLEOTIDE SEQUENCE [LARGE SCALE GENOMIC DNA]</scope>
    <source>
        <strain evidence="10 11">BR3299</strain>
    </source>
</reference>
<evidence type="ECO:0000256" key="9">
    <source>
        <dbReference type="SAM" id="Phobius"/>
    </source>
</evidence>
<evidence type="ECO:0000256" key="8">
    <source>
        <dbReference type="ARBA" id="ARBA00034708"/>
    </source>
</evidence>
<gene>
    <name evidence="10" type="ORF">AA309_26505</name>
</gene>
<dbReference type="GO" id="GO:0005886">
    <property type="term" value="C:plasma membrane"/>
    <property type="evidence" value="ECO:0007669"/>
    <property type="project" value="UniProtKB-SubCell"/>
</dbReference>
<name>A0A0H1R6C0_9HYPH</name>
<keyword evidence="4 9" id="KW-0812">Transmembrane</keyword>
<evidence type="ECO:0000256" key="6">
    <source>
        <dbReference type="ARBA" id="ARBA00023065"/>
    </source>
</evidence>
<feature type="transmembrane region" description="Helical" evidence="9">
    <location>
        <begin position="266"/>
        <end position="286"/>
    </location>
</feature>
<dbReference type="AlphaFoldDB" id="A0A0H1R6C0"/>
<dbReference type="Pfam" id="PF25539">
    <property type="entry name" value="Bestrophin_2"/>
    <property type="match status" value="1"/>
</dbReference>
<evidence type="ECO:0000313" key="11">
    <source>
        <dbReference type="Proteomes" id="UP000035489"/>
    </source>
</evidence>